<evidence type="ECO:0000259" key="10">
    <source>
        <dbReference type="Pfam" id="PF00288"/>
    </source>
</evidence>
<evidence type="ECO:0000256" key="6">
    <source>
        <dbReference type="ARBA" id="ARBA00022840"/>
    </source>
</evidence>
<evidence type="ECO:0000256" key="5">
    <source>
        <dbReference type="ARBA" id="ARBA00022777"/>
    </source>
</evidence>
<dbReference type="NCBIfam" id="TIGR00549">
    <property type="entry name" value="mevalon_kin"/>
    <property type="match status" value="1"/>
</dbReference>
<comment type="pathway">
    <text evidence="9">Isoprenoid biosynthesis; isopentenyl diphosphate biosynthesis via mevalonate pathway; isopentenyl diphosphate from (R)-mevalonate: step 1/3.</text>
</comment>
<evidence type="ECO:0000256" key="4">
    <source>
        <dbReference type="ARBA" id="ARBA00022741"/>
    </source>
</evidence>
<dbReference type="Pfam" id="PF08544">
    <property type="entry name" value="GHMP_kinases_C"/>
    <property type="match status" value="1"/>
</dbReference>
<keyword evidence="4" id="KW-0547">Nucleotide-binding</keyword>
<evidence type="ECO:0000313" key="13">
    <source>
        <dbReference type="Proteomes" id="UP000438120"/>
    </source>
</evidence>
<dbReference type="UniPathway" id="UPA00057">
    <property type="reaction ID" value="UER00098"/>
</dbReference>
<dbReference type="InterPro" id="IPR020568">
    <property type="entry name" value="Ribosomal_Su5_D2-typ_SF"/>
</dbReference>
<dbReference type="Proteomes" id="UP000438120">
    <property type="component" value="Unassembled WGS sequence"/>
</dbReference>
<feature type="domain" description="GHMP kinase N-terminal" evidence="10">
    <location>
        <begin position="68"/>
        <end position="146"/>
    </location>
</feature>
<dbReference type="Gene3D" id="3.30.70.890">
    <property type="entry name" value="GHMP kinase, C-terminal domain"/>
    <property type="match status" value="1"/>
</dbReference>
<dbReference type="PANTHER" id="PTHR43290">
    <property type="entry name" value="MEVALONATE KINASE"/>
    <property type="match status" value="1"/>
</dbReference>
<dbReference type="EMBL" id="VUMX01000013">
    <property type="protein sequence ID" value="MST87169.1"/>
    <property type="molecule type" value="Genomic_DNA"/>
</dbReference>
<keyword evidence="8" id="KW-0443">Lipid metabolism</keyword>
<dbReference type="GO" id="GO:0019287">
    <property type="term" value="P:isopentenyl diphosphate biosynthetic process, mevalonate pathway"/>
    <property type="evidence" value="ECO:0007669"/>
    <property type="project" value="UniProtKB-UniPathway"/>
</dbReference>
<keyword evidence="5 12" id="KW-0418">Kinase</keyword>
<feature type="domain" description="GHMP kinase C-terminal" evidence="11">
    <location>
        <begin position="221"/>
        <end position="289"/>
    </location>
</feature>
<dbReference type="Pfam" id="PF00288">
    <property type="entry name" value="GHMP_kinases_N"/>
    <property type="match status" value="1"/>
</dbReference>
<proteinExistence type="predicted"/>
<dbReference type="AlphaFoldDB" id="A0A6A8MEF9"/>
<keyword evidence="3 12" id="KW-0808">Transferase</keyword>
<dbReference type="InterPro" id="IPR036554">
    <property type="entry name" value="GHMP_kinase_C_sf"/>
</dbReference>
<evidence type="ECO:0000313" key="12">
    <source>
        <dbReference type="EMBL" id="MST87169.1"/>
    </source>
</evidence>
<organism evidence="12 13">
    <name type="scientific">Lactobacillus porci</name>
    <dbReference type="NCBI Taxonomy" id="2012477"/>
    <lineage>
        <taxon>Bacteria</taxon>
        <taxon>Bacillati</taxon>
        <taxon>Bacillota</taxon>
        <taxon>Bacilli</taxon>
        <taxon>Lactobacillales</taxon>
        <taxon>Lactobacillaceae</taxon>
        <taxon>Lactobacillus</taxon>
    </lineage>
</organism>
<evidence type="ECO:0000256" key="1">
    <source>
        <dbReference type="ARBA" id="ARBA00022490"/>
    </source>
</evidence>
<sequence length="303" mass="32059">MQTSCTAHGKVILIGEHSVVYGYDALAMPIKALHITTSVEETAGTTWMDTALYHGPFFEAPDDYNGLKYVVRELCKRAGKEIPVKLTYTGEIPIERGLGSSATVALGTTKALSQFLGLKLTEQDIMDITNHAETINHGKASGLDAATVNSESLVFFSKQAGPQALEGTLGAILLIMDTGDLGNTREAVTMVARLLEKSPAAKADMQRLGSLADQVEDAWVKQDPAAVGTCFNEAQTILASFGLSTPKIDQMCQIAAKDGALGCKLSGGGLGGIVIALCKDGASARKIAADCHDLIAHHWIEEI</sequence>
<dbReference type="GO" id="GO:0004496">
    <property type="term" value="F:mevalonate kinase activity"/>
    <property type="evidence" value="ECO:0007669"/>
    <property type="project" value="UniProtKB-EC"/>
</dbReference>
<dbReference type="EC" id="2.7.1.36" evidence="12"/>
<dbReference type="InterPro" id="IPR013750">
    <property type="entry name" value="GHMP_kinase_C_dom"/>
</dbReference>
<keyword evidence="7" id="KW-0460">Magnesium</keyword>
<dbReference type="SUPFAM" id="SSF55060">
    <property type="entry name" value="GHMP Kinase, C-terminal domain"/>
    <property type="match status" value="1"/>
</dbReference>
<keyword evidence="6" id="KW-0067">ATP-binding</keyword>
<dbReference type="RefSeq" id="WP_326832000.1">
    <property type="nucleotide sequence ID" value="NZ_VUMX01000013.1"/>
</dbReference>
<dbReference type="InterPro" id="IPR006204">
    <property type="entry name" value="GHMP_kinase_N_dom"/>
</dbReference>
<evidence type="ECO:0000256" key="3">
    <source>
        <dbReference type="ARBA" id="ARBA00022679"/>
    </source>
</evidence>
<protein>
    <submittedName>
        <fullName evidence="12">Mevalonate kinase</fullName>
        <ecNumber evidence="12">2.7.1.36</ecNumber>
    </submittedName>
</protein>
<keyword evidence="2" id="KW-0444">Lipid biosynthesis</keyword>
<accession>A0A6A8MEF9</accession>
<comment type="caution">
    <text evidence="12">The sequence shown here is derived from an EMBL/GenBank/DDBJ whole genome shotgun (WGS) entry which is preliminary data.</text>
</comment>
<evidence type="ECO:0000256" key="2">
    <source>
        <dbReference type="ARBA" id="ARBA00022516"/>
    </source>
</evidence>
<name>A0A6A8MEF9_9LACO</name>
<evidence type="ECO:0000256" key="9">
    <source>
        <dbReference type="ARBA" id="ARBA00029438"/>
    </source>
</evidence>
<dbReference type="PANTHER" id="PTHR43290:SF2">
    <property type="entry name" value="MEVALONATE KINASE"/>
    <property type="match status" value="1"/>
</dbReference>
<reference evidence="12 13" key="1">
    <citation type="submission" date="2019-08" db="EMBL/GenBank/DDBJ databases">
        <title>In-depth cultivation of the pig gut microbiome towards novel bacterial diversity and tailored functional studies.</title>
        <authorList>
            <person name="Wylensek D."/>
            <person name="Hitch T.C.A."/>
            <person name="Clavel T."/>
        </authorList>
    </citation>
    <scope>NUCLEOTIDE SEQUENCE [LARGE SCALE GENOMIC DNA]</scope>
    <source>
        <strain evidence="12 13">Bifido-178-WT-2B</strain>
    </source>
</reference>
<evidence type="ECO:0000256" key="7">
    <source>
        <dbReference type="ARBA" id="ARBA00022842"/>
    </source>
</evidence>
<dbReference type="InterPro" id="IPR014721">
    <property type="entry name" value="Ribsml_uS5_D2-typ_fold_subgr"/>
</dbReference>
<dbReference type="SUPFAM" id="SSF54211">
    <property type="entry name" value="Ribosomal protein S5 domain 2-like"/>
    <property type="match status" value="1"/>
</dbReference>
<gene>
    <name evidence="12" type="primary">mvk</name>
    <name evidence="12" type="ORF">FYJ62_05840</name>
</gene>
<keyword evidence="1" id="KW-0963">Cytoplasm</keyword>
<dbReference type="Gene3D" id="3.30.230.10">
    <property type="match status" value="1"/>
</dbReference>
<evidence type="ECO:0000256" key="8">
    <source>
        <dbReference type="ARBA" id="ARBA00023098"/>
    </source>
</evidence>
<evidence type="ECO:0000259" key="11">
    <source>
        <dbReference type="Pfam" id="PF08544"/>
    </source>
</evidence>
<dbReference type="GO" id="GO:0005829">
    <property type="term" value="C:cytosol"/>
    <property type="evidence" value="ECO:0007669"/>
    <property type="project" value="TreeGrafter"/>
</dbReference>
<keyword evidence="13" id="KW-1185">Reference proteome</keyword>
<dbReference type="PRINTS" id="PR00959">
    <property type="entry name" value="MEVGALKINASE"/>
</dbReference>
<dbReference type="GO" id="GO:0005524">
    <property type="term" value="F:ATP binding"/>
    <property type="evidence" value="ECO:0007669"/>
    <property type="project" value="UniProtKB-KW"/>
</dbReference>
<dbReference type="InterPro" id="IPR006205">
    <property type="entry name" value="Mev_gal_kin"/>
</dbReference>